<keyword evidence="3" id="KW-1185">Reference proteome</keyword>
<accession>A0ABD0NX25</accession>
<dbReference type="EMBL" id="JAMKFB020000019">
    <property type="protein sequence ID" value="KAL0166429.1"/>
    <property type="molecule type" value="Genomic_DNA"/>
</dbReference>
<feature type="region of interest" description="Disordered" evidence="1">
    <location>
        <begin position="1"/>
        <end position="41"/>
    </location>
</feature>
<evidence type="ECO:0000256" key="1">
    <source>
        <dbReference type="SAM" id="MobiDB-lite"/>
    </source>
</evidence>
<dbReference type="AlphaFoldDB" id="A0ABD0NX25"/>
<organism evidence="2 3">
    <name type="scientific">Cirrhinus mrigala</name>
    <name type="common">Mrigala</name>
    <dbReference type="NCBI Taxonomy" id="683832"/>
    <lineage>
        <taxon>Eukaryota</taxon>
        <taxon>Metazoa</taxon>
        <taxon>Chordata</taxon>
        <taxon>Craniata</taxon>
        <taxon>Vertebrata</taxon>
        <taxon>Euteleostomi</taxon>
        <taxon>Actinopterygii</taxon>
        <taxon>Neopterygii</taxon>
        <taxon>Teleostei</taxon>
        <taxon>Ostariophysi</taxon>
        <taxon>Cypriniformes</taxon>
        <taxon>Cyprinidae</taxon>
        <taxon>Labeoninae</taxon>
        <taxon>Labeonini</taxon>
        <taxon>Cirrhinus</taxon>
    </lineage>
</organism>
<sequence>MAENGCHLNPEEVSTPQQSPSTEPNAAEGCSSNPSGLSPSQREVLERCLHALTHAKNDSHILAALLL</sequence>
<comment type="caution">
    <text evidence="2">The sequence shown here is derived from an EMBL/GenBank/DDBJ whole genome shotgun (WGS) entry which is preliminary data.</text>
</comment>
<feature type="non-terminal residue" evidence="2">
    <location>
        <position position="67"/>
    </location>
</feature>
<evidence type="ECO:0000313" key="2">
    <source>
        <dbReference type="EMBL" id="KAL0166429.1"/>
    </source>
</evidence>
<dbReference type="Proteomes" id="UP001529510">
    <property type="component" value="Unassembled WGS sequence"/>
</dbReference>
<gene>
    <name evidence="2" type="ORF">M9458_038273</name>
</gene>
<protein>
    <submittedName>
        <fullName evidence="2">Uncharacterized protein</fullName>
    </submittedName>
</protein>
<proteinExistence type="predicted"/>
<feature type="compositionally biased region" description="Polar residues" evidence="1">
    <location>
        <begin position="12"/>
        <end position="41"/>
    </location>
</feature>
<name>A0ABD0NX25_CIRMR</name>
<evidence type="ECO:0000313" key="3">
    <source>
        <dbReference type="Proteomes" id="UP001529510"/>
    </source>
</evidence>
<reference evidence="2 3" key="1">
    <citation type="submission" date="2024-05" db="EMBL/GenBank/DDBJ databases">
        <title>Genome sequencing and assembly of Indian major carp, Cirrhinus mrigala (Hamilton, 1822).</title>
        <authorList>
            <person name="Mohindra V."/>
            <person name="Chowdhury L.M."/>
            <person name="Lal K."/>
            <person name="Jena J.K."/>
        </authorList>
    </citation>
    <scope>NUCLEOTIDE SEQUENCE [LARGE SCALE GENOMIC DNA]</scope>
    <source>
        <strain evidence="2">CM1030</strain>
        <tissue evidence="2">Blood</tissue>
    </source>
</reference>